<dbReference type="Pfam" id="PF01638">
    <property type="entry name" value="HxlR"/>
    <property type="match status" value="1"/>
</dbReference>
<dbReference type="SUPFAM" id="SSF46785">
    <property type="entry name" value="Winged helix' DNA-binding domain"/>
    <property type="match status" value="1"/>
</dbReference>
<feature type="domain" description="HTH hxlR-type" evidence="4">
    <location>
        <begin position="58"/>
        <end position="157"/>
    </location>
</feature>
<evidence type="ECO:0000313" key="6">
    <source>
        <dbReference type="Proteomes" id="UP000290958"/>
    </source>
</evidence>
<dbReference type="OrthoDB" id="9782219at2"/>
<dbReference type="InterPro" id="IPR036390">
    <property type="entry name" value="WH_DNA-bd_sf"/>
</dbReference>
<dbReference type="InterPro" id="IPR002577">
    <property type="entry name" value="HTH_HxlR"/>
</dbReference>
<evidence type="ECO:0000256" key="3">
    <source>
        <dbReference type="ARBA" id="ARBA00023163"/>
    </source>
</evidence>
<evidence type="ECO:0000256" key="1">
    <source>
        <dbReference type="ARBA" id="ARBA00023015"/>
    </source>
</evidence>
<evidence type="ECO:0000313" key="5">
    <source>
        <dbReference type="EMBL" id="RXR30888.1"/>
    </source>
</evidence>
<dbReference type="GO" id="GO:0003677">
    <property type="term" value="F:DNA binding"/>
    <property type="evidence" value="ECO:0007669"/>
    <property type="project" value="UniProtKB-KW"/>
</dbReference>
<comment type="caution">
    <text evidence="5">The sequence shown here is derived from an EMBL/GenBank/DDBJ whole genome shotgun (WGS) entry which is preliminary data.</text>
</comment>
<evidence type="ECO:0000256" key="2">
    <source>
        <dbReference type="ARBA" id="ARBA00023125"/>
    </source>
</evidence>
<keyword evidence="1" id="KW-0805">Transcription regulation</keyword>
<dbReference type="EMBL" id="SBKP01000001">
    <property type="protein sequence ID" value="RXR30888.1"/>
    <property type="molecule type" value="Genomic_DNA"/>
</dbReference>
<dbReference type="PANTHER" id="PTHR33204">
    <property type="entry name" value="TRANSCRIPTIONAL REGULATOR, MARR FAMILY"/>
    <property type="match status" value="1"/>
</dbReference>
<dbReference type="PROSITE" id="PS51118">
    <property type="entry name" value="HTH_HXLR"/>
    <property type="match status" value="1"/>
</dbReference>
<protein>
    <submittedName>
        <fullName evidence="5">Transcriptional regulator</fullName>
    </submittedName>
</protein>
<keyword evidence="6" id="KW-1185">Reference proteome</keyword>
<evidence type="ECO:0000259" key="4">
    <source>
        <dbReference type="PROSITE" id="PS51118"/>
    </source>
</evidence>
<dbReference type="InterPro" id="IPR036388">
    <property type="entry name" value="WH-like_DNA-bd_sf"/>
</dbReference>
<dbReference type="AlphaFoldDB" id="A0A4Q1KLZ0"/>
<dbReference type="Proteomes" id="UP000290958">
    <property type="component" value="Unassembled WGS sequence"/>
</dbReference>
<dbReference type="Gene3D" id="1.10.10.10">
    <property type="entry name" value="Winged helix-like DNA-binding domain superfamily/Winged helix DNA-binding domain"/>
    <property type="match status" value="1"/>
</dbReference>
<dbReference type="PANTHER" id="PTHR33204:SF18">
    <property type="entry name" value="TRANSCRIPTIONAL REGULATORY PROTEIN"/>
    <property type="match status" value="1"/>
</dbReference>
<organism evidence="5 6">
    <name type="scientific">Sphingobium fluviale</name>
    <dbReference type="NCBI Taxonomy" id="2506423"/>
    <lineage>
        <taxon>Bacteria</taxon>
        <taxon>Pseudomonadati</taxon>
        <taxon>Pseudomonadota</taxon>
        <taxon>Alphaproteobacteria</taxon>
        <taxon>Sphingomonadales</taxon>
        <taxon>Sphingomonadaceae</taxon>
        <taxon>Sphingobium</taxon>
    </lineage>
</organism>
<reference evidence="6" key="1">
    <citation type="submission" date="2019-01" db="EMBL/GenBank/DDBJ databases">
        <title>Cytophagaceae bacterium strain CAR-16.</title>
        <authorList>
            <person name="Chen W.-M."/>
        </authorList>
    </citation>
    <scope>NUCLEOTIDE SEQUENCE [LARGE SCALE GENOMIC DNA]</scope>
    <source>
        <strain evidence="6">CHR27</strain>
    </source>
</reference>
<keyword evidence="2" id="KW-0238">DNA-binding</keyword>
<sequence length="205" mass="23682">MARFVSLIAARLLAYQPILSPFYILRYRRWICFCNPDILQRMPTPPFRRQSPIHISRCTLAASFDFLGDRWSLLILRSALFGVRRYDDFHTEIGIPRTVLADRLKRLVASGLMVQQDYKADGSRPRKEYLLTEMGEALRLPFLAMRQWSDQWVGQGRTPPMTIIRKSDGSEIRVAFVDTEGRVVPGDDLAARFEDWAPFPMEGAE</sequence>
<gene>
    <name evidence="5" type="ORF">EQG66_00935</name>
</gene>
<proteinExistence type="predicted"/>
<name>A0A4Q1KLZ0_9SPHN</name>
<accession>A0A4Q1KLZ0</accession>
<keyword evidence="3" id="KW-0804">Transcription</keyword>